<evidence type="ECO:0000313" key="1">
    <source>
        <dbReference type="EMBL" id="KOO22362.1"/>
    </source>
</evidence>
<comment type="caution">
    <text evidence="1">The sequence shown here is derived from an EMBL/GenBank/DDBJ whole genome shotgun (WGS) entry which is preliminary data.</text>
</comment>
<proteinExistence type="predicted"/>
<accession>A0A0M0J7N2</accession>
<sequence length="96" mass="10824">MRDSTVAVLFGAYFKVSFEPANLRAKLIDPLKANTFVFLTYRADSERNDRCNSIGSCGVRARFQCLKPITRFEMERQLTTHAQAASLKAATHLSRP</sequence>
<organism evidence="1 2">
    <name type="scientific">Chrysochromulina tobinii</name>
    <dbReference type="NCBI Taxonomy" id="1460289"/>
    <lineage>
        <taxon>Eukaryota</taxon>
        <taxon>Haptista</taxon>
        <taxon>Haptophyta</taxon>
        <taxon>Prymnesiophyceae</taxon>
        <taxon>Prymnesiales</taxon>
        <taxon>Chrysochromulinaceae</taxon>
        <taxon>Chrysochromulina</taxon>
    </lineage>
</organism>
<dbReference type="AlphaFoldDB" id="A0A0M0J7N2"/>
<dbReference type="Proteomes" id="UP000037460">
    <property type="component" value="Unassembled WGS sequence"/>
</dbReference>
<gene>
    <name evidence="1" type="ORF">Ctob_002104</name>
</gene>
<name>A0A0M0J7N2_9EUKA</name>
<keyword evidence="2" id="KW-1185">Reference proteome</keyword>
<dbReference type="EMBL" id="JWZX01003284">
    <property type="protein sequence ID" value="KOO22362.1"/>
    <property type="molecule type" value="Genomic_DNA"/>
</dbReference>
<evidence type="ECO:0000313" key="2">
    <source>
        <dbReference type="Proteomes" id="UP000037460"/>
    </source>
</evidence>
<reference evidence="2" key="1">
    <citation type="journal article" date="2015" name="PLoS Genet.">
        <title>Genome Sequence and Transcriptome Analyses of Chrysochromulina tobin: Metabolic Tools for Enhanced Algal Fitness in the Prominent Order Prymnesiales (Haptophyceae).</title>
        <authorList>
            <person name="Hovde B.T."/>
            <person name="Deodato C.R."/>
            <person name="Hunsperger H.M."/>
            <person name="Ryken S.A."/>
            <person name="Yost W."/>
            <person name="Jha R.K."/>
            <person name="Patterson J."/>
            <person name="Monnat R.J. Jr."/>
            <person name="Barlow S.B."/>
            <person name="Starkenburg S.R."/>
            <person name="Cattolico R.A."/>
        </authorList>
    </citation>
    <scope>NUCLEOTIDE SEQUENCE</scope>
    <source>
        <strain evidence="2">CCMP291</strain>
    </source>
</reference>
<protein>
    <submittedName>
        <fullName evidence="1">Uncharacterized protein</fullName>
    </submittedName>
</protein>